<organism evidence="2 3">
    <name type="scientific">Asticcacaulis machinosus</name>
    <dbReference type="NCBI Taxonomy" id="2984211"/>
    <lineage>
        <taxon>Bacteria</taxon>
        <taxon>Pseudomonadati</taxon>
        <taxon>Pseudomonadota</taxon>
        <taxon>Alphaproteobacteria</taxon>
        <taxon>Caulobacterales</taxon>
        <taxon>Caulobacteraceae</taxon>
        <taxon>Asticcacaulis</taxon>
    </lineage>
</organism>
<dbReference type="EMBL" id="JAQQKV010000002">
    <property type="protein sequence ID" value="MDC7676892.1"/>
    <property type="molecule type" value="Genomic_DNA"/>
</dbReference>
<dbReference type="InterPro" id="IPR036761">
    <property type="entry name" value="TTHA0802/YceI-like_sf"/>
</dbReference>
<comment type="caution">
    <text evidence="2">The sequence shown here is derived from an EMBL/GenBank/DDBJ whole genome shotgun (WGS) entry which is preliminary data.</text>
</comment>
<evidence type="ECO:0000313" key="2">
    <source>
        <dbReference type="EMBL" id="MDC7676892.1"/>
    </source>
</evidence>
<dbReference type="Proteomes" id="UP001218579">
    <property type="component" value="Unassembled WGS sequence"/>
</dbReference>
<keyword evidence="3" id="KW-1185">Reference proteome</keyword>
<evidence type="ECO:0000313" key="3">
    <source>
        <dbReference type="Proteomes" id="UP001218579"/>
    </source>
</evidence>
<proteinExistence type="predicted"/>
<dbReference type="Gene3D" id="2.40.128.110">
    <property type="entry name" value="Lipid/polyisoprenoid-binding, YceI-like"/>
    <property type="match status" value="1"/>
</dbReference>
<dbReference type="SUPFAM" id="SSF101874">
    <property type="entry name" value="YceI-like"/>
    <property type="match status" value="1"/>
</dbReference>
<feature type="domain" description="Lipid/polyisoprenoid-binding YceI-like" evidence="1">
    <location>
        <begin position="48"/>
        <end position="222"/>
    </location>
</feature>
<dbReference type="RefSeq" id="WP_272745207.1">
    <property type="nucleotide sequence ID" value="NZ_JAQQKV010000002.1"/>
</dbReference>
<dbReference type="PANTHER" id="PTHR34406:SF1">
    <property type="entry name" value="PROTEIN YCEI"/>
    <property type="match status" value="1"/>
</dbReference>
<dbReference type="InterPro" id="IPR007372">
    <property type="entry name" value="Lipid/polyisoprenoid-bd_YceI"/>
</dbReference>
<evidence type="ECO:0000259" key="1">
    <source>
        <dbReference type="SMART" id="SM00867"/>
    </source>
</evidence>
<protein>
    <submittedName>
        <fullName evidence="2">YceI family protein</fullName>
    </submittedName>
</protein>
<reference evidence="2 3" key="1">
    <citation type="submission" date="2023-01" db="EMBL/GenBank/DDBJ databases">
        <title>Novel species of the genus Asticcacaulis isolated from rivers.</title>
        <authorList>
            <person name="Lu H."/>
        </authorList>
    </citation>
    <scope>NUCLEOTIDE SEQUENCE [LARGE SCALE GENOMIC DNA]</scope>
    <source>
        <strain evidence="2 3">LKC15W</strain>
    </source>
</reference>
<dbReference type="PROSITE" id="PS51257">
    <property type="entry name" value="PROKAR_LIPOPROTEIN"/>
    <property type="match status" value="1"/>
</dbReference>
<name>A0ABT5HKX6_9CAUL</name>
<accession>A0ABT5HKX6</accession>
<dbReference type="Pfam" id="PF04264">
    <property type="entry name" value="YceI"/>
    <property type="match status" value="1"/>
</dbReference>
<sequence length="239" mass="25172">MMKYSPMLFGFLALIACSPKPGDAPPPQPATLPSDIEKIASTEAPAGDYKLDKSHASLTFKVNHTGFSNYTAQFKSFDANLKLDPNAPETASVNATVDVKSLDIPTPPEGFLNTLLGPVWFDTAKFPQISFRSTKVDMTGPDTAKIDGDLTLKGVTKPITLEAKFNGGYAGFAPYDPAARIGFSAKGKIKRSDFGMTYGIPEPGTTMGVGDEVEIALEAEFTGPPLEAAASSATATPAS</sequence>
<dbReference type="SMART" id="SM00867">
    <property type="entry name" value="YceI"/>
    <property type="match status" value="1"/>
</dbReference>
<dbReference type="PANTHER" id="PTHR34406">
    <property type="entry name" value="PROTEIN YCEI"/>
    <property type="match status" value="1"/>
</dbReference>
<gene>
    <name evidence="2" type="ORF">PQU98_12165</name>
</gene>